<dbReference type="NCBIfam" id="TIGR02610">
    <property type="entry name" value="PHA_gran_rgn"/>
    <property type="match status" value="1"/>
</dbReference>
<name>A0ABT5KVB0_9BURK</name>
<dbReference type="InterPro" id="IPR013433">
    <property type="entry name" value="PHA_gran_rgn"/>
</dbReference>
<dbReference type="RefSeq" id="WP_273596885.1">
    <property type="nucleotide sequence ID" value="NZ_JAQQXS010000009.1"/>
</dbReference>
<dbReference type="Proteomes" id="UP001219862">
    <property type="component" value="Unassembled WGS sequence"/>
</dbReference>
<dbReference type="Pfam" id="PF09650">
    <property type="entry name" value="PHA_gran_rgn"/>
    <property type="match status" value="1"/>
</dbReference>
<accession>A0ABT5KVB0</accession>
<gene>
    <name evidence="1" type="ORF">PRZ01_11230</name>
</gene>
<organism evidence="1 2">
    <name type="scientific">Roseateles koreensis</name>
    <dbReference type="NCBI Taxonomy" id="2987526"/>
    <lineage>
        <taxon>Bacteria</taxon>
        <taxon>Pseudomonadati</taxon>
        <taxon>Pseudomonadota</taxon>
        <taxon>Betaproteobacteria</taxon>
        <taxon>Burkholderiales</taxon>
        <taxon>Sphaerotilaceae</taxon>
        <taxon>Roseateles</taxon>
    </lineage>
</organism>
<protein>
    <submittedName>
        <fullName evidence="1">Polyhydroxyalkanoic acid system family protein</fullName>
    </submittedName>
</protein>
<proteinExistence type="predicted"/>
<dbReference type="EMBL" id="JAQQXS010000009">
    <property type="protein sequence ID" value="MDC8785766.1"/>
    <property type="molecule type" value="Genomic_DNA"/>
</dbReference>
<evidence type="ECO:0000313" key="1">
    <source>
        <dbReference type="EMBL" id="MDC8785766.1"/>
    </source>
</evidence>
<reference evidence="1 2" key="1">
    <citation type="submission" date="2022-10" db="EMBL/GenBank/DDBJ databases">
        <title>paucibacter sp. hw8 Genome sequencing.</title>
        <authorList>
            <person name="Park S."/>
        </authorList>
    </citation>
    <scope>NUCLEOTIDE SEQUENCE [LARGE SCALE GENOMIC DNA]</scope>
    <source>
        <strain evidence="2">hw8</strain>
    </source>
</reference>
<keyword evidence="2" id="KW-1185">Reference proteome</keyword>
<comment type="caution">
    <text evidence="1">The sequence shown here is derived from an EMBL/GenBank/DDBJ whole genome shotgun (WGS) entry which is preliminary data.</text>
</comment>
<sequence>MSDIRIHRDHSLGLKRARELAWTWAEQLEAKFGMDCTVLEGKTSDTVAFHRSGVKGELIVAADHFDLHAKLGLLLGAFKATIEGEIQRELDALLAAEQAPVSPPKATKKKPR</sequence>
<evidence type="ECO:0000313" key="2">
    <source>
        <dbReference type="Proteomes" id="UP001219862"/>
    </source>
</evidence>